<name>A0A1W0WZP9_HYPEX</name>
<dbReference type="AlphaFoldDB" id="A0A1W0WZP9"/>
<keyword evidence="1" id="KW-0479">Metal-binding</keyword>
<evidence type="ECO:0000256" key="6">
    <source>
        <dbReference type="SAM" id="MobiDB-lite"/>
    </source>
</evidence>
<accession>A0A1W0WZP9</accession>
<feature type="region of interest" description="Disordered" evidence="6">
    <location>
        <begin position="272"/>
        <end position="302"/>
    </location>
</feature>
<keyword evidence="4" id="KW-0862">Zinc</keyword>
<dbReference type="PANTHER" id="PTHR24379">
    <property type="entry name" value="KRAB AND ZINC FINGER DOMAIN-CONTAINING"/>
    <property type="match status" value="1"/>
</dbReference>
<evidence type="ECO:0000256" key="5">
    <source>
        <dbReference type="PROSITE-ProRule" id="PRU00042"/>
    </source>
</evidence>
<evidence type="ECO:0000313" key="8">
    <source>
        <dbReference type="EMBL" id="OQV20690.1"/>
    </source>
</evidence>
<feature type="compositionally biased region" description="Basic and acidic residues" evidence="6">
    <location>
        <begin position="349"/>
        <end position="364"/>
    </location>
</feature>
<protein>
    <recommendedName>
        <fullName evidence="7">C2H2-type domain-containing protein</fullName>
    </recommendedName>
</protein>
<feature type="domain" description="C2H2-type" evidence="7">
    <location>
        <begin position="562"/>
        <end position="589"/>
    </location>
</feature>
<dbReference type="PROSITE" id="PS50157">
    <property type="entry name" value="ZINC_FINGER_C2H2_2"/>
    <property type="match status" value="4"/>
</dbReference>
<evidence type="ECO:0000256" key="3">
    <source>
        <dbReference type="ARBA" id="ARBA00022771"/>
    </source>
</evidence>
<feature type="region of interest" description="Disordered" evidence="6">
    <location>
        <begin position="455"/>
        <end position="504"/>
    </location>
</feature>
<feature type="domain" description="C2H2-type" evidence="7">
    <location>
        <begin position="438"/>
        <end position="465"/>
    </location>
</feature>
<feature type="domain" description="C2H2-type" evidence="7">
    <location>
        <begin position="197"/>
        <end position="224"/>
    </location>
</feature>
<dbReference type="SMART" id="SM00355">
    <property type="entry name" value="ZnF_C2H2"/>
    <property type="match status" value="5"/>
</dbReference>
<comment type="caution">
    <text evidence="8">The sequence shown here is derived from an EMBL/GenBank/DDBJ whole genome shotgun (WGS) entry which is preliminary data.</text>
</comment>
<feature type="region of interest" description="Disordered" evidence="6">
    <location>
        <begin position="341"/>
        <end position="368"/>
    </location>
</feature>
<dbReference type="PROSITE" id="PS00028">
    <property type="entry name" value="ZINC_FINGER_C2H2_1"/>
    <property type="match status" value="4"/>
</dbReference>
<dbReference type="InterPro" id="IPR036236">
    <property type="entry name" value="Znf_C2H2_sf"/>
</dbReference>
<feature type="region of interest" description="Disordered" evidence="6">
    <location>
        <begin position="218"/>
        <end position="248"/>
    </location>
</feature>
<dbReference type="EMBL" id="MTYJ01000028">
    <property type="protein sequence ID" value="OQV20690.1"/>
    <property type="molecule type" value="Genomic_DNA"/>
</dbReference>
<gene>
    <name evidence="8" type="ORF">BV898_05274</name>
</gene>
<keyword evidence="9" id="KW-1185">Reference proteome</keyword>
<dbReference type="OrthoDB" id="6077919at2759"/>
<keyword evidence="3 5" id="KW-0863">Zinc-finger</keyword>
<sequence length="757" mass="83174">MALQVSQRCKVTFEKGATIPTRHYLLVGPDNSRFDEVWSKVLAEYRKVDFHEGRDLASLYWIDSETDEVLLDSQEAYDSAVSYLVPDHGGISFLKLFARSKPTGPEGSHRQKSRPVTASISSTCPSAAITIAVSTSAQVETKESTRPSRGLQRPYYGGIPAGVQEALMLEPSFDTASKIKTTNGAGKAKPKPKPLQFLCKKCKELFTTRRLLKAHLVSHTNEMRRTRREQKKQLQAQTPQASASLRSDSSVYDFTAPGEDAHTVSAVQKTEMTNGEAHEKEEDAEKTRNLNGGGEQSDQLKCPKCDKEFDSIRKLRGHQTVHSPANPKKRRLLHNMLTQKQVAGHLRGSRREGNFESSPIRDDSPGLDGLIAQVDKSRGVAAAAGATNGTVIRSVKSEEKSANLLDQGIEVGRGYLKATLPEGNSMIMVQGLGESGLFPCWKCDRVFAHVRQLRGHQAAHTAATRSLKRQKRKREGDEGALSAPNNASGTGLAKGTTLPVKKRRRNFKNARKIAAVSSELAVDATIVEEIKTTVKQQSVEGSPLRDVTAVESTPTAVGQVLLNCTKCDRVFLTKKQLQGHQAFHSEKGKFTCESCHHGFRTREVLVDHQNSCAGLTSASPRKFSCVPACGRLFEAKRMLAQHGVSCGFVNIESSRSEDHTPADDYIHIDGHDRATSVEISEKAVSPVAFAVADSSATVEEEPHHHHNQLVAQLLPQTPLRHTGQRERPSQISAQTNVIVKRKQEDCNTSPEMPRFLV</sequence>
<evidence type="ECO:0000256" key="1">
    <source>
        <dbReference type="ARBA" id="ARBA00022723"/>
    </source>
</evidence>
<dbReference type="Gene3D" id="3.30.160.60">
    <property type="entry name" value="Classic Zinc Finger"/>
    <property type="match status" value="2"/>
</dbReference>
<keyword evidence="2" id="KW-0677">Repeat</keyword>
<feature type="compositionally biased region" description="Basic and acidic residues" evidence="6">
    <location>
        <begin position="276"/>
        <end position="288"/>
    </location>
</feature>
<proteinExistence type="predicted"/>
<reference evidence="9" key="1">
    <citation type="submission" date="2017-01" db="EMBL/GenBank/DDBJ databases">
        <title>Comparative genomics of anhydrobiosis in the tardigrade Hypsibius dujardini.</title>
        <authorList>
            <person name="Yoshida Y."/>
            <person name="Koutsovoulos G."/>
            <person name="Laetsch D."/>
            <person name="Stevens L."/>
            <person name="Kumar S."/>
            <person name="Horikawa D."/>
            <person name="Ishino K."/>
            <person name="Komine S."/>
            <person name="Tomita M."/>
            <person name="Blaxter M."/>
            <person name="Arakawa K."/>
        </authorList>
    </citation>
    <scope>NUCLEOTIDE SEQUENCE [LARGE SCALE GENOMIC DNA]</scope>
    <source>
        <strain evidence="9">Z151</strain>
    </source>
</reference>
<evidence type="ECO:0000256" key="2">
    <source>
        <dbReference type="ARBA" id="ARBA00022737"/>
    </source>
</evidence>
<dbReference type="InterPro" id="IPR013087">
    <property type="entry name" value="Znf_C2H2_type"/>
</dbReference>
<evidence type="ECO:0000313" key="9">
    <source>
        <dbReference type="Proteomes" id="UP000192578"/>
    </source>
</evidence>
<dbReference type="PANTHER" id="PTHR24379:SF121">
    <property type="entry name" value="C2H2-TYPE DOMAIN-CONTAINING PROTEIN"/>
    <property type="match status" value="1"/>
</dbReference>
<dbReference type="Proteomes" id="UP000192578">
    <property type="component" value="Unassembled WGS sequence"/>
</dbReference>
<evidence type="ECO:0000256" key="4">
    <source>
        <dbReference type="ARBA" id="ARBA00022833"/>
    </source>
</evidence>
<feature type="domain" description="C2H2-type" evidence="7">
    <location>
        <begin position="300"/>
        <end position="327"/>
    </location>
</feature>
<evidence type="ECO:0000259" key="7">
    <source>
        <dbReference type="PROSITE" id="PS50157"/>
    </source>
</evidence>
<dbReference type="SUPFAM" id="SSF57667">
    <property type="entry name" value="beta-beta-alpha zinc fingers"/>
    <property type="match status" value="2"/>
</dbReference>
<organism evidence="8 9">
    <name type="scientific">Hypsibius exemplaris</name>
    <name type="common">Freshwater tardigrade</name>
    <dbReference type="NCBI Taxonomy" id="2072580"/>
    <lineage>
        <taxon>Eukaryota</taxon>
        <taxon>Metazoa</taxon>
        <taxon>Ecdysozoa</taxon>
        <taxon>Tardigrada</taxon>
        <taxon>Eutardigrada</taxon>
        <taxon>Parachela</taxon>
        <taxon>Hypsibioidea</taxon>
        <taxon>Hypsibiidae</taxon>
        <taxon>Hypsibius</taxon>
    </lineage>
</organism>
<feature type="compositionally biased region" description="Polar residues" evidence="6">
    <location>
        <begin position="233"/>
        <end position="248"/>
    </location>
</feature>
<dbReference type="GO" id="GO:0008270">
    <property type="term" value="F:zinc ion binding"/>
    <property type="evidence" value="ECO:0007669"/>
    <property type="project" value="UniProtKB-KW"/>
</dbReference>